<gene>
    <name evidence="1" type="ORF">ABRY90_13050</name>
    <name evidence="2" type="ORF">ABRZ10_07205</name>
</gene>
<dbReference type="EMBL" id="CP158265">
    <property type="protein sequence ID" value="XDJ75988.1"/>
    <property type="molecule type" value="Genomic_DNA"/>
</dbReference>
<organism evidence="2">
    <name type="scientific">Castellaniella ginsengisoli</name>
    <dbReference type="NCBI Taxonomy" id="546114"/>
    <lineage>
        <taxon>Bacteria</taxon>
        <taxon>Pseudomonadati</taxon>
        <taxon>Pseudomonadota</taxon>
        <taxon>Betaproteobacteria</taxon>
        <taxon>Burkholderiales</taxon>
        <taxon>Alcaligenaceae</taxon>
        <taxon>Castellaniella</taxon>
    </lineage>
</organism>
<reference evidence="2" key="1">
    <citation type="submission" date="2024-05" db="EMBL/GenBank/DDBJ databases">
        <authorList>
            <person name="Luo Y.-C."/>
            <person name="Nicholds J."/>
            <person name="Mortimer T."/>
            <person name="Maboni G."/>
        </authorList>
    </citation>
    <scope>NUCLEOTIDE SEQUENCE</scope>
    <source>
        <strain evidence="2">143769</strain>
        <strain evidence="1">148131</strain>
    </source>
</reference>
<name>A0AB39FB17_9BURK</name>
<dbReference type="EMBL" id="CP158258">
    <property type="protein sequence ID" value="XDJ58170.1"/>
    <property type="molecule type" value="Genomic_DNA"/>
</dbReference>
<evidence type="ECO:0000313" key="2">
    <source>
        <dbReference type="EMBL" id="XDJ75988.1"/>
    </source>
</evidence>
<proteinExistence type="predicted"/>
<accession>A0AB39FB17</accession>
<evidence type="ECO:0000313" key="1">
    <source>
        <dbReference type="EMBL" id="XDJ58170.1"/>
    </source>
</evidence>
<sequence>MTINTQHPLAGQHINQGSADAAADAYEVEYLRAKIQTALDRMERVAAAHAIGADKVDDQNGYQGGFAAGFMSCLNGFHEALK</sequence>
<dbReference type="RefSeq" id="WP_368648007.1">
    <property type="nucleotide sequence ID" value="NZ_CP158258.1"/>
</dbReference>
<dbReference type="AlphaFoldDB" id="A0AB39FB17"/>
<protein>
    <submittedName>
        <fullName evidence="2">Uncharacterized protein</fullName>
    </submittedName>
</protein>